<evidence type="ECO:0000256" key="1">
    <source>
        <dbReference type="SAM" id="MobiDB-lite"/>
    </source>
</evidence>
<feature type="compositionally biased region" description="Polar residues" evidence="1">
    <location>
        <begin position="9"/>
        <end position="22"/>
    </location>
</feature>
<gene>
    <name evidence="2" type="ORF">MONAX_5E028538</name>
</gene>
<feature type="region of interest" description="Disordered" evidence="1">
    <location>
        <begin position="1"/>
        <end position="25"/>
    </location>
</feature>
<accession>A0A5E4BYZ8</accession>
<dbReference type="AlphaFoldDB" id="A0A5E4BYZ8"/>
<reference evidence="2" key="1">
    <citation type="submission" date="2019-04" db="EMBL/GenBank/DDBJ databases">
        <authorList>
            <person name="Alioto T."/>
            <person name="Alioto T."/>
        </authorList>
    </citation>
    <scope>NUCLEOTIDE SEQUENCE [LARGE SCALE GENOMIC DNA]</scope>
</reference>
<evidence type="ECO:0000313" key="2">
    <source>
        <dbReference type="EMBL" id="VTJ74211.1"/>
    </source>
</evidence>
<proteinExistence type="predicted"/>
<evidence type="ECO:0000313" key="3">
    <source>
        <dbReference type="Proteomes" id="UP000335636"/>
    </source>
</evidence>
<keyword evidence="3" id="KW-1185">Reference proteome</keyword>
<protein>
    <submittedName>
        <fullName evidence="2">Uncharacterized protein</fullName>
    </submittedName>
</protein>
<comment type="caution">
    <text evidence="2">The sequence shown here is derived from an EMBL/GenBank/DDBJ whole genome shotgun (WGS) entry which is preliminary data.</text>
</comment>
<name>A0A5E4BYZ8_MARMO</name>
<organism evidence="2 3">
    <name type="scientific">Marmota monax</name>
    <name type="common">Woodchuck</name>
    <dbReference type="NCBI Taxonomy" id="9995"/>
    <lineage>
        <taxon>Eukaryota</taxon>
        <taxon>Metazoa</taxon>
        <taxon>Chordata</taxon>
        <taxon>Craniata</taxon>
        <taxon>Vertebrata</taxon>
        <taxon>Euteleostomi</taxon>
        <taxon>Mammalia</taxon>
        <taxon>Eutheria</taxon>
        <taxon>Euarchontoglires</taxon>
        <taxon>Glires</taxon>
        <taxon>Rodentia</taxon>
        <taxon>Sciuromorpha</taxon>
        <taxon>Sciuridae</taxon>
        <taxon>Xerinae</taxon>
        <taxon>Marmotini</taxon>
        <taxon>Marmota</taxon>
    </lineage>
</organism>
<dbReference type="EMBL" id="CABDUW010000723">
    <property type="protein sequence ID" value="VTJ74211.1"/>
    <property type="molecule type" value="Genomic_DNA"/>
</dbReference>
<dbReference type="Proteomes" id="UP000335636">
    <property type="component" value="Unassembled WGS sequence"/>
</dbReference>
<sequence>MAAVPVQGSRPQGQSRSPNYSPKQDYWVSKRDHCHQHLHKTFCHPSKQKSQMQLPCRTPGSYPRAGSPATTPVWTPINQHGVPPVAFILGLCSSGDSLLPAVAHLYQGTSHRL</sequence>
<feature type="region of interest" description="Disordered" evidence="1">
    <location>
        <begin position="45"/>
        <end position="70"/>
    </location>
</feature>